<dbReference type="PANTHER" id="PTHR43649:SF33">
    <property type="entry name" value="POLYGALACTURONAN_RHAMNOGALACTURONAN-BINDING PROTEIN YTCQ"/>
    <property type="match status" value="1"/>
</dbReference>
<dbReference type="STRING" id="268407.PWYN_04790"/>
<keyword evidence="4" id="KW-0564">Palmitate</keyword>
<evidence type="ECO:0000313" key="7">
    <source>
        <dbReference type="EMBL" id="KGE18763.1"/>
    </source>
</evidence>
<dbReference type="eggNOG" id="COG1653">
    <property type="taxonomic scope" value="Bacteria"/>
</dbReference>
<dbReference type="InterPro" id="IPR006059">
    <property type="entry name" value="SBP"/>
</dbReference>
<keyword evidence="2 6" id="KW-0732">Signal</keyword>
<keyword evidence="3" id="KW-0472">Membrane</keyword>
<proteinExistence type="predicted"/>
<dbReference type="Gene3D" id="3.40.190.10">
    <property type="entry name" value="Periplasmic binding protein-like II"/>
    <property type="match status" value="2"/>
</dbReference>
<dbReference type="PANTHER" id="PTHR43649">
    <property type="entry name" value="ARABINOSE-BINDING PROTEIN-RELATED"/>
    <property type="match status" value="1"/>
</dbReference>
<keyword evidence="1" id="KW-1003">Cell membrane</keyword>
<dbReference type="PROSITE" id="PS51257">
    <property type="entry name" value="PROKAR_LIPOPROTEIN"/>
    <property type="match status" value="1"/>
</dbReference>
<evidence type="ECO:0000256" key="5">
    <source>
        <dbReference type="ARBA" id="ARBA00023288"/>
    </source>
</evidence>
<keyword evidence="5" id="KW-0449">Lipoprotein</keyword>
<keyword evidence="8" id="KW-1185">Reference proteome</keyword>
<dbReference type="RefSeq" id="WP_036649001.1">
    <property type="nucleotide sequence ID" value="NZ_JQCR01000002.1"/>
</dbReference>
<reference evidence="7 8" key="2">
    <citation type="submission" date="2014-10" db="EMBL/GenBank/DDBJ databases">
        <title>Comparative genomics of the Paenibacillus odorifer group.</title>
        <authorList>
            <person name="Tsai Y.-C."/>
            <person name="Martin N."/>
            <person name="Korlach J."/>
            <person name="Wiedmann M."/>
        </authorList>
    </citation>
    <scope>NUCLEOTIDE SEQUENCE [LARGE SCALE GENOMIC DNA]</scope>
    <source>
        <strain evidence="7 8">DSM 18334</strain>
    </source>
</reference>
<dbReference type="Proteomes" id="UP000029734">
    <property type="component" value="Unassembled WGS sequence"/>
</dbReference>
<evidence type="ECO:0000256" key="3">
    <source>
        <dbReference type="ARBA" id="ARBA00023136"/>
    </source>
</evidence>
<evidence type="ECO:0008006" key="9">
    <source>
        <dbReference type="Google" id="ProtNLM"/>
    </source>
</evidence>
<feature type="chain" id="PRO_5039538276" description="ABC transporter substrate-binding protein" evidence="6">
    <location>
        <begin position="22"/>
        <end position="557"/>
    </location>
</feature>
<comment type="caution">
    <text evidence="7">The sequence shown here is derived from an EMBL/GenBank/DDBJ whole genome shotgun (WGS) entry which is preliminary data.</text>
</comment>
<dbReference type="OrthoDB" id="54751at2"/>
<dbReference type="AlphaFoldDB" id="A0A098M9N6"/>
<dbReference type="InterPro" id="IPR050490">
    <property type="entry name" value="Bact_solute-bd_prot1"/>
</dbReference>
<evidence type="ECO:0000256" key="6">
    <source>
        <dbReference type="SAM" id="SignalP"/>
    </source>
</evidence>
<organism evidence="7 8">
    <name type="scientific">Paenibacillus wynnii</name>
    <dbReference type="NCBI Taxonomy" id="268407"/>
    <lineage>
        <taxon>Bacteria</taxon>
        <taxon>Bacillati</taxon>
        <taxon>Bacillota</taxon>
        <taxon>Bacilli</taxon>
        <taxon>Bacillales</taxon>
        <taxon>Paenibacillaceae</taxon>
        <taxon>Paenibacillus</taxon>
    </lineage>
</organism>
<dbReference type="SUPFAM" id="SSF53850">
    <property type="entry name" value="Periplasmic binding protein-like II"/>
    <property type="match status" value="1"/>
</dbReference>
<accession>A0A098M9N6</accession>
<name>A0A098M9N6_9BACL</name>
<protein>
    <recommendedName>
        <fullName evidence="9">ABC transporter substrate-binding protein</fullName>
    </recommendedName>
</protein>
<dbReference type="Pfam" id="PF13416">
    <property type="entry name" value="SBP_bac_8"/>
    <property type="match status" value="1"/>
</dbReference>
<sequence>MRKKALLILIFVMLSVITLSGCSGNKQNKSVNEEKSSGAKEESVTMYLAESWPSSIVDPSWTDPIAKEITKRTGITVNVTTLKSEDADAELNMMMAADELPDIVVAYDDRKTRLISGGYVQPLDELIEQYGPNIKKNLSPFFDNWREDDGKIYALGNWNWNAPTKYALNLQINTLYMRYDILKELGYDKLGRNNEGDSFITVDEYMSLLDQVKDTYPKMAPVLIEGEDAYKTMIMSTGVQSRQNTVFENGKGYFLYDNPYTKKAISFLNRLYTGDYIPKGFATFKQEENEALLSNGEVFSALGNVSGLSESQAALSEGNDEKRMVMFYLIDNPEVKSIFANGYWGIGGPSIMVSKKSEKVEAVMRLFDYLSTEEGSLLVNAGVEGVTYNKVEGKNVPIDEVAKGYASWDTNVIKKYGVGGWFNIFPSLAGVDKDGNANDINAQKVFEDDKWVGYNNKDWQQFSYTQIVSGAGDLKKENHPEAFEALIKINGYIKDRMIKAIVAPNAEASEKEWGKATQQMKSDGLDELSTALEENWLKLAEALNKDPEKLNTVEADK</sequence>
<evidence type="ECO:0000256" key="4">
    <source>
        <dbReference type="ARBA" id="ARBA00023139"/>
    </source>
</evidence>
<feature type="signal peptide" evidence="6">
    <location>
        <begin position="1"/>
        <end position="21"/>
    </location>
</feature>
<evidence type="ECO:0000256" key="2">
    <source>
        <dbReference type="ARBA" id="ARBA00022729"/>
    </source>
</evidence>
<reference evidence="7 8" key="1">
    <citation type="submission" date="2014-08" db="EMBL/GenBank/DDBJ databases">
        <authorList>
            <person name="den Bakker H.C."/>
        </authorList>
    </citation>
    <scope>NUCLEOTIDE SEQUENCE [LARGE SCALE GENOMIC DNA]</scope>
    <source>
        <strain evidence="7 8">DSM 18334</strain>
    </source>
</reference>
<evidence type="ECO:0000256" key="1">
    <source>
        <dbReference type="ARBA" id="ARBA00022475"/>
    </source>
</evidence>
<evidence type="ECO:0000313" key="8">
    <source>
        <dbReference type="Proteomes" id="UP000029734"/>
    </source>
</evidence>
<gene>
    <name evidence="7" type="ORF">PWYN_04790</name>
</gene>
<dbReference type="EMBL" id="JQCR01000002">
    <property type="protein sequence ID" value="KGE18763.1"/>
    <property type="molecule type" value="Genomic_DNA"/>
</dbReference>